<comment type="caution">
    <text evidence="2">The sequence shown here is derived from an EMBL/GenBank/DDBJ whole genome shotgun (WGS) entry which is preliminary data.</text>
</comment>
<feature type="coiled-coil region" evidence="1">
    <location>
        <begin position="19"/>
        <end position="95"/>
    </location>
</feature>
<sequence>MAYKEKNLNVYSQQLVSHLGDLKDKKANLESQISNAMTEKTSLENEMIRLTERLAELNENIKKKNEAKVQYMASIQETEANYMKVLQNSQNALRNLKKGK</sequence>
<reference evidence="2 3" key="1">
    <citation type="submission" date="2016-11" db="EMBL/GenBank/DDBJ databases">
        <title>The macronuclear genome of Stentor coeruleus: a giant cell with tiny introns.</title>
        <authorList>
            <person name="Slabodnick M."/>
            <person name="Ruby J.G."/>
            <person name="Reiff S.B."/>
            <person name="Swart E.C."/>
            <person name="Gosai S."/>
            <person name="Prabakaran S."/>
            <person name="Witkowska E."/>
            <person name="Larue G.E."/>
            <person name="Fisher S."/>
            <person name="Freeman R.M."/>
            <person name="Gunawardena J."/>
            <person name="Chu W."/>
            <person name="Stover N.A."/>
            <person name="Gregory B.D."/>
            <person name="Nowacki M."/>
            <person name="Derisi J."/>
            <person name="Roy S.W."/>
            <person name="Marshall W.F."/>
            <person name="Sood P."/>
        </authorList>
    </citation>
    <scope>NUCLEOTIDE SEQUENCE [LARGE SCALE GENOMIC DNA]</scope>
    <source>
        <strain evidence="2">WM001</strain>
    </source>
</reference>
<organism evidence="2 3">
    <name type="scientific">Stentor coeruleus</name>
    <dbReference type="NCBI Taxonomy" id="5963"/>
    <lineage>
        <taxon>Eukaryota</taxon>
        <taxon>Sar</taxon>
        <taxon>Alveolata</taxon>
        <taxon>Ciliophora</taxon>
        <taxon>Postciliodesmatophora</taxon>
        <taxon>Heterotrichea</taxon>
        <taxon>Heterotrichida</taxon>
        <taxon>Stentoridae</taxon>
        <taxon>Stentor</taxon>
    </lineage>
</organism>
<keyword evidence="3" id="KW-1185">Reference proteome</keyword>
<dbReference type="InterPro" id="IPR033362">
    <property type="entry name" value="SSNA1_fam"/>
</dbReference>
<dbReference type="GO" id="GO:0036064">
    <property type="term" value="C:ciliary basal body"/>
    <property type="evidence" value="ECO:0007669"/>
    <property type="project" value="TreeGrafter"/>
</dbReference>
<dbReference type="PANTHER" id="PTHR28661">
    <property type="entry name" value="SJOEGREN SYNDROME NUCLEAR AUTOANTIGEN 1"/>
    <property type="match status" value="1"/>
</dbReference>
<protein>
    <submittedName>
        <fullName evidence="2">Uncharacterized protein</fullName>
    </submittedName>
</protein>
<evidence type="ECO:0000256" key="1">
    <source>
        <dbReference type="SAM" id="Coils"/>
    </source>
</evidence>
<dbReference type="Proteomes" id="UP000187209">
    <property type="component" value="Unassembled WGS sequence"/>
</dbReference>
<gene>
    <name evidence="2" type="ORF">SteCoe_7037</name>
</gene>
<dbReference type="PANTHER" id="PTHR28661:SF1">
    <property type="entry name" value="MICROTUBULE NUCLEATION FACTOR SSNA1"/>
    <property type="match status" value="1"/>
</dbReference>
<keyword evidence="1" id="KW-0175">Coiled coil</keyword>
<accession>A0A1R2CNK7</accession>
<name>A0A1R2CNK7_9CILI</name>
<dbReference type="OrthoDB" id="295355at2759"/>
<dbReference type="SUPFAM" id="SSF90257">
    <property type="entry name" value="Myosin rod fragments"/>
    <property type="match status" value="1"/>
</dbReference>
<dbReference type="Gene3D" id="6.10.250.3150">
    <property type="match status" value="1"/>
</dbReference>
<dbReference type="EMBL" id="MPUH01000100">
    <property type="protein sequence ID" value="OMJ90546.1"/>
    <property type="molecule type" value="Genomic_DNA"/>
</dbReference>
<dbReference type="AlphaFoldDB" id="A0A1R2CNK7"/>
<evidence type="ECO:0000313" key="2">
    <source>
        <dbReference type="EMBL" id="OMJ90546.1"/>
    </source>
</evidence>
<proteinExistence type="predicted"/>
<evidence type="ECO:0000313" key="3">
    <source>
        <dbReference type="Proteomes" id="UP000187209"/>
    </source>
</evidence>